<keyword evidence="3" id="KW-1185">Reference proteome</keyword>
<protein>
    <submittedName>
        <fullName evidence="2">Uncharacterized protein</fullName>
    </submittedName>
</protein>
<dbReference type="RefSeq" id="XP_062786949.1">
    <property type="nucleotide sequence ID" value="XM_062930898.1"/>
</dbReference>
<sequence length="54" mass="6064">MSASADHSKDGLLCNPNSPKTFMPHRPKVATDSAPRRQPRRLHSIARLLLWTSL</sequence>
<dbReference type="Proteomes" id="UP001322277">
    <property type="component" value="Chromosome 10"/>
</dbReference>
<feature type="region of interest" description="Disordered" evidence="1">
    <location>
        <begin position="1"/>
        <end position="38"/>
    </location>
</feature>
<proteinExistence type="predicted"/>
<feature type="compositionally biased region" description="Basic and acidic residues" evidence="1">
    <location>
        <begin position="1"/>
        <end position="10"/>
    </location>
</feature>
<name>A0AAX4J2D8_9PEZI</name>
<organism evidence="2 3">
    <name type="scientific">Colletotrichum destructivum</name>
    <dbReference type="NCBI Taxonomy" id="34406"/>
    <lineage>
        <taxon>Eukaryota</taxon>
        <taxon>Fungi</taxon>
        <taxon>Dikarya</taxon>
        <taxon>Ascomycota</taxon>
        <taxon>Pezizomycotina</taxon>
        <taxon>Sordariomycetes</taxon>
        <taxon>Hypocreomycetidae</taxon>
        <taxon>Glomerellales</taxon>
        <taxon>Glomerellaceae</taxon>
        <taxon>Colletotrichum</taxon>
        <taxon>Colletotrichum destructivum species complex</taxon>
    </lineage>
</organism>
<dbReference type="GeneID" id="87951242"/>
<dbReference type="EMBL" id="CP137314">
    <property type="protein sequence ID" value="WQF89728.1"/>
    <property type="molecule type" value="Genomic_DNA"/>
</dbReference>
<accession>A0AAX4J2D8</accession>
<dbReference type="KEGG" id="cdet:87951242"/>
<evidence type="ECO:0000313" key="3">
    <source>
        <dbReference type="Proteomes" id="UP001322277"/>
    </source>
</evidence>
<gene>
    <name evidence="2" type="ORF">CDEST_14742</name>
</gene>
<evidence type="ECO:0000256" key="1">
    <source>
        <dbReference type="SAM" id="MobiDB-lite"/>
    </source>
</evidence>
<reference evidence="3" key="1">
    <citation type="journal article" date="2023" name="bioRxiv">
        <title>Complete genome of the Medicago anthracnose fungus, Colletotrichum destructivum, reveals a mini-chromosome-like region within a core chromosome.</title>
        <authorList>
            <person name="Lapalu N."/>
            <person name="Simon A."/>
            <person name="Lu A."/>
            <person name="Plaumann P.-L."/>
            <person name="Amselem J."/>
            <person name="Pigne S."/>
            <person name="Auger A."/>
            <person name="Koch C."/>
            <person name="Dallery J.-F."/>
            <person name="O'Connell R.J."/>
        </authorList>
    </citation>
    <scope>NUCLEOTIDE SEQUENCE [LARGE SCALE GENOMIC DNA]</scope>
    <source>
        <strain evidence="3">CBS 520.97</strain>
    </source>
</reference>
<dbReference type="AlphaFoldDB" id="A0AAX4J2D8"/>
<evidence type="ECO:0000313" key="2">
    <source>
        <dbReference type="EMBL" id="WQF89728.1"/>
    </source>
</evidence>